<sequence length="207" mass="23714">NDEVSNRHETNNNERRPNKGPYVQPQAPIAFSDPILSTSANFEDVAVSTLTNIDLDAFASTGNSSNISASHPIGTEADRITGRLGEELVFRYLKSKYPDDDIKWMNQEAEYGAPYDIHLIVKSDNNQERFIEVKTTRSFDHNSFPVSIGEVEYLLQHPSNYYIYRVYYADKTESSIITIMNRIRLNLERKHLKLLMTFESKSTDGQK</sequence>
<gene>
    <name evidence="3" type="ORF">SMN809_LOCUS79994</name>
</gene>
<feature type="domain" description="Protein NO VEIN C-terminal" evidence="2">
    <location>
        <begin position="85"/>
        <end position="173"/>
    </location>
</feature>
<feature type="region of interest" description="Disordered" evidence="1">
    <location>
        <begin position="1"/>
        <end position="26"/>
    </location>
</feature>
<name>A0A8S3JCH5_9BILA</name>
<accession>A0A8S3JCH5</accession>
<dbReference type="AlphaFoldDB" id="A0A8S3JCH5"/>
<feature type="non-terminal residue" evidence="3">
    <location>
        <position position="207"/>
    </location>
</feature>
<evidence type="ECO:0000256" key="1">
    <source>
        <dbReference type="SAM" id="MobiDB-lite"/>
    </source>
</evidence>
<proteinExistence type="predicted"/>
<evidence type="ECO:0000259" key="2">
    <source>
        <dbReference type="Pfam" id="PF13020"/>
    </source>
</evidence>
<reference evidence="3" key="1">
    <citation type="submission" date="2021-02" db="EMBL/GenBank/DDBJ databases">
        <authorList>
            <person name="Nowell W R."/>
        </authorList>
    </citation>
    <scope>NUCLEOTIDE SEQUENCE</scope>
</reference>
<comment type="caution">
    <text evidence="3">The sequence shown here is derived from an EMBL/GenBank/DDBJ whole genome shotgun (WGS) entry which is preliminary data.</text>
</comment>
<dbReference type="Pfam" id="PF13020">
    <property type="entry name" value="NOV_C"/>
    <property type="match status" value="1"/>
</dbReference>
<dbReference type="PANTHER" id="PTHR32387:SF0">
    <property type="entry name" value="PROTEIN NO VEIN"/>
    <property type="match status" value="1"/>
</dbReference>
<dbReference type="InterPro" id="IPR024975">
    <property type="entry name" value="NOV_C"/>
</dbReference>
<dbReference type="EMBL" id="CAJOBI010344064">
    <property type="protein sequence ID" value="CAF5216356.1"/>
    <property type="molecule type" value="Genomic_DNA"/>
</dbReference>
<dbReference type="PANTHER" id="PTHR32387">
    <property type="entry name" value="WU:FJ29H11"/>
    <property type="match status" value="1"/>
</dbReference>
<evidence type="ECO:0000313" key="4">
    <source>
        <dbReference type="Proteomes" id="UP000676336"/>
    </source>
</evidence>
<protein>
    <recommendedName>
        <fullName evidence="2">Protein NO VEIN C-terminal domain-containing protein</fullName>
    </recommendedName>
</protein>
<dbReference type="Proteomes" id="UP000676336">
    <property type="component" value="Unassembled WGS sequence"/>
</dbReference>
<dbReference type="InterPro" id="IPR052957">
    <property type="entry name" value="Auxin_embryo_med"/>
</dbReference>
<evidence type="ECO:0000313" key="3">
    <source>
        <dbReference type="EMBL" id="CAF5216356.1"/>
    </source>
</evidence>
<organism evidence="3 4">
    <name type="scientific">Rotaria magnacalcarata</name>
    <dbReference type="NCBI Taxonomy" id="392030"/>
    <lineage>
        <taxon>Eukaryota</taxon>
        <taxon>Metazoa</taxon>
        <taxon>Spiralia</taxon>
        <taxon>Gnathifera</taxon>
        <taxon>Rotifera</taxon>
        <taxon>Eurotatoria</taxon>
        <taxon>Bdelloidea</taxon>
        <taxon>Philodinida</taxon>
        <taxon>Philodinidae</taxon>
        <taxon>Rotaria</taxon>
    </lineage>
</organism>
<feature type="compositionally biased region" description="Basic and acidic residues" evidence="1">
    <location>
        <begin position="1"/>
        <end position="17"/>
    </location>
</feature>